<evidence type="ECO:0000313" key="2">
    <source>
        <dbReference type="Proteomes" id="UP000279457"/>
    </source>
</evidence>
<keyword evidence="2" id="KW-1185">Reference proteome</keyword>
<name>A0A3N6RY31_9GAMM</name>
<dbReference type="GO" id="GO:0008081">
    <property type="term" value="F:phosphoric diester hydrolase activity"/>
    <property type="evidence" value="ECO:0007669"/>
    <property type="project" value="InterPro"/>
</dbReference>
<reference evidence="1 2" key="1">
    <citation type="submission" date="2018-10" db="EMBL/GenBank/DDBJ databases">
        <title>Draft genome sequence for the type isolate of Erwinia psidii, agent causal of bacterial blight in guava (Psidium guajava) and wilt and die-back of Eucalyptus spp.</title>
        <authorList>
            <person name="Hermenegildo P.S."/>
            <person name="Santos S.A."/>
            <person name="Guimaraes L.M.S."/>
            <person name="Vidigal P.M.P."/>
            <person name="Pereira I.C."/>
            <person name="Badel J.L."/>
            <person name="Alfenas-Zerbini P."/>
            <person name="Ferreira M.A.S.V."/>
            <person name="Alfenas A.C."/>
        </authorList>
    </citation>
    <scope>NUCLEOTIDE SEQUENCE [LARGE SCALE GENOMIC DNA]</scope>
    <source>
        <strain evidence="1 2">IBSBF 435</strain>
    </source>
</reference>
<dbReference type="GO" id="GO:0006629">
    <property type="term" value="P:lipid metabolic process"/>
    <property type="evidence" value="ECO:0007669"/>
    <property type="project" value="InterPro"/>
</dbReference>
<dbReference type="EMBL" id="RHHM01000008">
    <property type="protein sequence ID" value="RQM38038.1"/>
    <property type="molecule type" value="Genomic_DNA"/>
</dbReference>
<dbReference type="OrthoDB" id="7191982at2"/>
<organism evidence="1 2">
    <name type="scientific">Erwinia psidii</name>
    <dbReference type="NCBI Taxonomy" id="69224"/>
    <lineage>
        <taxon>Bacteria</taxon>
        <taxon>Pseudomonadati</taxon>
        <taxon>Pseudomonadota</taxon>
        <taxon>Gammaproteobacteria</taxon>
        <taxon>Enterobacterales</taxon>
        <taxon>Erwiniaceae</taxon>
        <taxon>Erwinia</taxon>
    </lineage>
</organism>
<evidence type="ECO:0000313" key="1">
    <source>
        <dbReference type="EMBL" id="RQM38038.1"/>
    </source>
</evidence>
<dbReference type="InterPro" id="IPR017946">
    <property type="entry name" value="PLC-like_Pdiesterase_TIM-brl"/>
</dbReference>
<comment type="caution">
    <text evidence="1">The sequence shown here is derived from an EMBL/GenBank/DDBJ whole genome shotgun (WGS) entry which is preliminary data.</text>
</comment>
<gene>
    <name evidence="1" type="ORF">EB241_12220</name>
</gene>
<dbReference type="Proteomes" id="UP000279457">
    <property type="component" value="Unassembled WGS sequence"/>
</dbReference>
<dbReference type="Gene3D" id="3.20.20.190">
    <property type="entry name" value="Phosphatidylinositol (PI) phosphodiesterase"/>
    <property type="match status" value="1"/>
</dbReference>
<dbReference type="AlphaFoldDB" id="A0A3N6RY31"/>
<sequence length="152" mass="16644">MTVKEHLDKAINGYSDTFYINHLSASGGSFPYFVASGRISAGTSSSRLATGLTTPGWKNTYPYFPRVNFFIGICTIAFEGTNILARNETRKINAIIKLSNIINSVPVNISVNKKETVKIMVGIIMADFPGESLIQEIIKNNVKLKNSPEING</sequence>
<dbReference type="RefSeq" id="WP_124233390.1">
    <property type="nucleotide sequence ID" value="NZ_RHHM01000008.1"/>
</dbReference>
<protein>
    <submittedName>
        <fullName evidence="1">Uncharacterized protein</fullName>
    </submittedName>
</protein>
<accession>A0A3N6RY31</accession>
<proteinExistence type="predicted"/>